<dbReference type="Pfam" id="PF20255">
    <property type="entry name" value="DUF6606"/>
    <property type="match status" value="1"/>
</dbReference>
<name>A0AAE0TQM7_9PEZI</name>
<protein>
    <recommendedName>
        <fullName evidence="2">ubiquitinyl hydrolase 1</fullName>
        <ecNumber evidence="2">3.4.19.12</ecNumber>
    </recommendedName>
</protein>
<keyword evidence="10" id="KW-1185">Reference proteome</keyword>
<dbReference type="Proteomes" id="UP001274830">
    <property type="component" value="Unassembled WGS sequence"/>
</dbReference>
<organism evidence="9 10">
    <name type="scientific">Recurvomyces mirabilis</name>
    <dbReference type="NCBI Taxonomy" id="574656"/>
    <lineage>
        <taxon>Eukaryota</taxon>
        <taxon>Fungi</taxon>
        <taxon>Dikarya</taxon>
        <taxon>Ascomycota</taxon>
        <taxon>Pezizomycotina</taxon>
        <taxon>Dothideomycetes</taxon>
        <taxon>Dothideomycetidae</taxon>
        <taxon>Mycosphaerellales</taxon>
        <taxon>Teratosphaeriaceae</taxon>
        <taxon>Recurvomyces</taxon>
    </lineage>
</organism>
<keyword evidence="5" id="KW-0378">Hydrolase</keyword>
<keyword evidence="3" id="KW-0645">Protease</keyword>
<evidence type="ECO:0000313" key="9">
    <source>
        <dbReference type="EMBL" id="KAK3671302.1"/>
    </source>
</evidence>
<proteinExistence type="predicted"/>
<accession>A0AAE0TQM7</accession>
<feature type="domain" description="DUF6606" evidence="8">
    <location>
        <begin position="13"/>
        <end position="280"/>
    </location>
</feature>
<dbReference type="InterPro" id="IPR051346">
    <property type="entry name" value="OTU_Deubiquitinase"/>
</dbReference>
<dbReference type="EC" id="3.4.19.12" evidence="2"/>
<gene>
    <name evidence="9" type="ORF">LTR78_008762</name>
</gene>
<evidence type="ECO:0000313" key="10">
    <source>
        <dbReference type="Proteomes" id="UP001274830"/>
    </source>
</evidence>
<evidence type="ECO:0000256" key="1">
    <source>
        <dbReference type="ARBA" id="ARBA00000707"/>
    </source>
</evidence>
<evidence type="ECO:0000256" key="3">
    <source>
        <dbReference type="ARBA" id="ARBA00022670"/>
    </source>
</evidence>
<keyword evidence="4" id="KW-0833">Ubl conjugation pathway</keyword>
<dbReference type="EMBL" id="JAUTXT010000044">
    <property type="protein sequence ID" value="KAK3671302.1"/>
    <property type="molecule type" value="Genomic_DNA"/>
</dbReference>
<reference evidence="9" key="1">
    <citation type="submission" date="2023-07" db="EMBL/GenBank/DDBJ databases">
        <title>Black Yeasts Isolated from many extreme environments.</title>
        <authorList>
            <person name="Coleine C."/>
            <person name="Stajich J.E."/>
            <person name="Selbmann L."/>
        </authorList>
    </citation>
    <scope>NUCLEOTIDE SEQUENCE</scope>
    <source>
        <strain evidence="9">CCFEE 5485</strain>
    </source>
</reference>
<sequence>MAAAVNLDKMQKIVNHVFLPPKLPHSADKDSEVALINTTLEALKSLHALLPQESSPQALDNAISLLENTSATNSLPGGEVNEVALKKRLKSLAVGRTIAVNVSAQNAAILITRLQDELVFEEFELSPNDEAVLGTKGRLVRSFPALAVTIKASLLDEADFRKMVACTLSTMSQQEVTEMIPTSTKSGTSHAEIRDTVHPAMVSELFFGVLRGIGNPADVTAISKNTRDEVLWNDALLPWRRSRMWLLLRVALQLVIVRSADGSYTLYKEVMVFIMSRILRTANGLPSDMIFSMKAKLHKRMQKLARGPSLTLPTLVIADINHTLQQASDSLSQEWASHQRRDARDLHLDRLAALDFDRDTHVDLPTLDKYIEAIASRTSTPSTSSFVPTSQLKKYKPSELPILPSRNADDSYYAAANISAFELWVANHLDRWFIVAQSDACSKLHQLMVQYHSMVEVHSSGNPEATSIMLLTIFELWVACDELATRECSLLSEYDPGIPSSQLQNLLLPSLDQMKRLAKVEEYLEKRRIQATKTQDRLFATKGNDGFACRYSSDSPEHKTLLLQIEQDATTARQKKKLELEQLQAEYRRLDQLYDQTDHQYKDEVTRDASGVSRTVRAHLGCCAKEALALKRDALSIKVHEWPIPKDPHEAKAVVFELRVPEWFGHWREAQMYLLSDVLLGERSKTATPVTYLLSSNDPHLTSKYFERSAGGRVNLLSVVKPVLNTHYSNKAVLALSDSDVCVANGLKYRLYDTKTASYLGLTTFNDQVPRTCTYTLPCQALQRFIFRPASAPDGPAPNCVIAAQDSCPESMTLEEYRELATLPLGRHIQWANIRLQLAMPGVDFKKLESTLVILQCIYQAGPSNSKVFRESHDMFNDHEKASCLIKDLSTALQRVKGNWESAQALYAFIAIGARALFLSASIAVKASCLAFLASARTVAMSWVHQLREKAFAAAEIADKTAFVAKSVELALICSSTFNVDGDHAAQILAQTQNVSALVQMSIVIQEGEYSMPADQKQQIAPLALRHKKLLHRLYPLLAEQIEGLDDAVHQAWSAYTAGTTGWAPVSESADHWLSTSSASTNGFSTSVHLNLLSGELLVNGLPLDQPPKDYRAHPMYHTLFGQAAVEVMPSTVPGFTFSTKRSFGGCAIHLGMNSSCTPADLIVRATKDGRTYETIPPRFFESSYPSHFADDYVHWYDLSSKAVDFRPVHTLWDASSSELYTLSKRPREASWRLSRAGCTVMSRKNHTSTSVYHVLNPFAKDSRIHNILQPCRKELHVNIPTLRLGFTLCEGAESIESKEYRSMIVDSDQTAKTLIGLHSKLVLKSLKRADRLILIPESSTVDHEYVDGHTVLKVPRYSITRVHAVHVDSLLGRIADNGDLGAKLYLAYLHALTSFCLVDPLTHKTGTEQALTILASAAVRSFAQLSQQHVDRLEQLANLTPGRRFYPPYKRVMQTVDWNRRLSFLCQHGHFVDAVKALLQQSEQAAIFYPDTKLLLPCLEKTDGYLLQRDNVSSATVRISGYGAEDFTNQHDHVYNGRDRDVHGYRAMRASSMSRLFSIEDAGVPTPILNARRLWQELCNVDQVYGPSVLDDVRKVKYDALLLKDGFATVMQHLLGWHKWLSKPTESSKQKFAITMWLSTIASTLNADEGILQAVAMLLKSNALALIEIPDSSAFHPKRGLAFDRSALRGALSLSRRSLKQCPESTMAQQQHEKNKHFNSRRLNAWRSASDPAVETFMSHIGSQWPSNDPIAPTDQRLSTYIDIPAAMGAVKKQFKIWQDNGRLDSYVTVLEQTISSLPNVDVVVETATVKVLPAALSRSGHVANHELFRLPVPSLPVNCHSLELRTQRRGSRRGTPPLMGSLITTFAAASGQS</sequence>
<evidence type="ECO:0000259" key="8">
    <source>
        <dbReference type="Pfam" id="PF20255"/>
    </source>
</evidence>
<dbReference type="GO" id="GO:0004843">
    <property type="term" value="F:cysteine-type deubiquitinase activity"/>
    <property type="evidence" value="ECO:0007669"/>
    <property type="project" value="UniProtKB-EC"/>
</dbReference>
<dbReference type="PANTHER" id="PTHR13367:SF34">
    <property type="match status" value="1"/>
</dbReference>
<evidence type="ECO:0000256" key="5">
    <source>
        <dbReference type="ARBA" id="ARBA00022801"/>
    </source>
</evidence>
<comment type="caution">
    <text evidence="9">The sequence shown here is derived from an EMBL/GenBank/DDBJ whole genome shotgun (WGS) entry which is preliminary data.</text>
</comment>
<keyword evidence="6" id="KW-0788">Thiol protease</keyword>
<evidence type="ECO:0000256" key="7">
    <source>
        <dbReference type="SAM" id="Coils"/>
    </source>
</evidence>
<evidence type="ECO:0000256" key="2">
    <source>
        <dbReference type="ARBA" id="ARBA00012759"/>
    </source>
</evidence>
<feature type="coiled-coil region" evidence="7">
    <location>
        <begin position="566"/>
        <end position="600"/>
    </location>
</feature>
<keyword evidence="7" id="KW-0175">Coiled coil</keyword>
<evidence type="ECO:0000256" key="6">
    <source>
        <dbReference type="ARBA" id="ARBA00022807"/>
    </source>
</evidence>
<dbReference type="InterPro" id="IPR046541">
    <property type="entry name" value="DUF6606"/>
</dbReference>
<evidence type="ECO:0000256" key="4">
    <source>
        <dbReference type="ARBA" id="ARBA00022786"/>
    </source>
</evidence>
<comment type="catalytic activity">
    <reaction evidence="1">
        <text>Thiol-dependent hydrolysis of ester, thioester, amide, peptide and isopeptide bonds formed by the C-terminal Gly of ubiquitin (a 76-residue protein attached to proteins as an intracellular targeting signal).</text>
        <dbReference type="EC" id="3.4.19.12"/>
    </reaction>
</comment>
<dbReference type="PANTHER" id="PTHR13367">
    <property type="entry name" value="UBIQUITIN THIOESTERASE"/>
    <property type="match status" value="1"/>
</dbReference>
<dbReference type="GO" id="GO:0006508">
    <property type="term" value="P:proteolysis"/>
    <property type="evidence" value="ECO:0007669"/>
    <property type="project" value="UniProtKB-KW"/>
</dbReference>